<evidence type="ECO:0000313" key="19">
    <source>
        <dbReference type="EMBL" id="MBM0104157.1"/>
    </source>
</evidence>
<evidence type="ECO:0000256" key="7">
    <source>
        <dbReference type="ARBA" id="ARBA00022723"/>
    </source>
</evidence>
<reference evidence="19 20" key="1">
    <citation type="journal article" date="2021" name="Int. J. Syst. Evol. Microbiol.">
        <title>Steroidobacter gossypii sp. nov., isolated from soil of cotton cropping field.</title>
        <authorList>
            <person name="Huang R."/>
            <person name="Yang S."/>
            <person name="Zhen C."/>
            <person name="Liu W."/>
        </authorList>
    </citation>
    <scope>NUCLEOTIDE SEQUENCE [LARGE SCALE GENOMIC DNA]</scope>
    <source>
        <strain evidence="19 20">S1-65</strain>
    </source>
</reference>
<dbReference type="SUPFAM" id="SSF81464">
    <property type="entry name" value="Cytochrome c oxidase subunit II-like, transmembrane region"/>
    <property type="match status" value="1"/>
</dbReference>
<dbReference type="Gene3D" id="1.10.287.90">
    <property type="match status" value="1"/>
</dbReference>
<dbReference type="PANTHER" id="PTHR22888">
    <property type="entry name" value="CYTOCHROME C OXIDASE, SUBUNIT II"/>
    <property type="match status" value="1"/>
</dbReference>
<keyword evidence="5 15" id="KW-0349">Heme</keyword>
<keyword evidence="9" id="KW-0249">Electron transport</keyword>
<keyword evidence="10 16" id="KW-1133">Transmembrane helix</keyword>
<keyword evidence="7 15" id="KW-0479">Metal-binding</keyword>
<comment type="caution">
    <text evidence="19">The sequence shown here is derived from an EMBL/GenBank/DDBJ whole genome shotgun (WGS) entry which is preliminary data.</text>
</comment>
<dbReference type="EC" id="7.1.1.9" evidence="3"/>
<protein>
    <recommendedName>
        <fullName evidence="3">cytochrome-c oxidase</fullName>
        <ecNumber evidence="3">7.1.1.9</ecNumber>
    </recommendedName>
</protein>
<dbReference type="Pfam" id="PF00034">
    <property type="entry name" value="Cytochrom_C"/>
    <property type="match status" value="2"/>
</dbReference>
<evidence type="ECO:0000256" key="2">
    <source>
        <dbReference type="ARBA" id="ARBA00007866"/>
    </source>
</evidence>
<evidence type="ECO:0000256" key="9">
    <source>
        <dbReference type="ARBA" id="ARBA00022982"/>
    </source>
</evidence>
<accession>A0ABS1WT40</accession>
<evidence type="ECO:0000256" key="13">
    <source>
        <dbReference type="ARBA" id="ARBA00023136"/>
    </source>
</evidence>
<dbReference type="RefSeq" id="WP_203166094.1">
    <property type="nucleotide sequence ID" value="NZ_JAEVLS010000001.1"/>
</dbReference>
<keyword evidence="11 15" id="KW-0408">Iron</keyword>
<evidence type="ECO:0000256" key="1">
    <source>
        <dbReference type="ARBA" id="ARBA00004141"/>
    </source>
</evidence>
<feature type="transmembrane region" description="Helical" evidence="16">
    <location>
        <begin position="83"/>
        <end position="105"/>
    </location>
</feature>
<dbReference type="EMBL" id="JAEVLS010000001">
    <property type="protein sequence ID" value="MBM0104157.1"/>
    <property type="molecule type" value="Genomic_DNA"/>
</dbReference>
<dbReference type="CDD" id="cd13919">
    <property type="entry name" value="CuRO_HCO_II_like_5"/>
    <property type="match status" value="1"/>
</dbReference>
<dbReference type="Gene3D" id="1.10.760.10">
    <property type="entry name" value="Cytochrome c-like domain"/>
    <property type="match status" value="2"/>
</dbReference>
<comment type="catalytic activity">
    <reaction evidence="14">
        <text>4 Fe(II)-[cytochrome c] + O2 + 8 H(+)(in) = 4 Fe(III)-[cytochrome c] + 2 H2O + 4 H(+)(out)</text>
        <dbReference type="Rhea" id="RHEA:11436"/>
        <dbReference type="Rhea" id="RHEA-COMP:10350"/>
        <dbReference type="Rhea" id="RHEA-COMP:14399"/>
        <dbReference type="ChEBI" id="CHEBI:15377"/>
        <dbReference type="ChEBI" id="CHEBI:15378"/>
        <dbReference type="ChEBI" id="CHEBI:15379"/>
        <dbReference type="ChEBI" id="CHEBI:29033"/>
        <dbReference type="ChEBI" id="CHEBI:29034"/>
        <dbReference type="EC" id="7.1.1.9"/>
    </reaction>
</comment>
<proteinExistence type="inferred from homology"/>
<feature type="domain" description="Cytochrome oxidase subunit II copper A binding" evidence="17">
    <location>
        <begin position="112"/>
        <end position="254"/>
    </location>
</feature>
<keyword evidence="8" id="KW-1278">Translocase</keyword>
<keyword evidence="6 16" id="KW-0812">Transmembrane</keyword>
<evidence type="ECO:0000256" key="3">
    <source>
        <dbReference type="ARBA" id="ARBA00012949"/>
    </source>
</evidence>
<comment type="similarity">
    <text evidence="2">Belongs to the cytochrome c oxidase subunit 2 family.</text>
</comment>
<dbReference type="SUPFAM" id="SSF49503">
    <property type="entry name" value="Cupredoxins"/>
    <property type="match status" value="1"/>
</dbReference>
<evidence type="ECO:0000256" key="5">
    <source>
        <dbReference type="ARBA" id="ARBA00022617"/>
    </source>
</evidence>
<evidence type="ECO:0000259" key="17">
    <source>
        <dbReference type="PROSITE" id="PS50857"/>
    </source>
</evidence>
<evidence type="ECO:0000256" key="10">
    <source>
        <dbReference type="ARBA" id="ARBA00022989"/>
    </source>
</evidence>
<dbReference type="InterPro" id="IPR036909">
    <property type="entry name" value="Cyt_c-like_dom_sf"/>
</dbReference>
<feature type="domain" description="Cytochrome c" evidence="18">
    <location>
        <begin position="364"/>
        <end position="450"/>
    </location>
</feature>
<evidence type="ECO:0000256" key="6">
    <source>
        <dbReference type="ARBA" id="ARBA00022692"/>
    </source>
</evidence>
<gene>
    <name evidence="19" type="ORF">JM946_05345</name>
</gene>
<dbReference type="InterPro" id="IPR008972">
    <property type="entry name" value="Cupredoxin"/>
</dbReference>
<dbReference type="InterPro" id="IPR002429">
    <property type="entry name" value="CcO_II-like_C"/>
</dbReference>
<evidence type="ECO:0000256" key="16">
    <source>
        <dbReference type="SAM" id="Phobius"/>
    </source>
</evidence>
<evidence type="ECO:0000256" key="14">
    <source>
        <dbReference type="ARBA" id="ARBA00047816"/>
    </source>
</evidence>
<feature type="transmembrane region" description="Helical" evidence="16">
    <location>
        <begin position="41"/>
        <end position="62"/>
    </location>
</feature>
<evidence type="ECO:0000256" key="11">
    <source>
        <dbReference type="ARBA" id="ARBA00023004"/>
    </source>
</evidence>
<dbReference type="InterPro" id="IPR045187">
    <property type="entry name" value="CcO_II"/>
</dbReference>
<keyword evidence="20" id="KW-1185">Reference proteome</keyword>
<feature type="domain" description="Cytochrome c" evidence="18">
    <location>
        <begin position="267"/>
        <end position="354"/>
    </location>
</feature>
<evidence type="ECO:0000256" key="15">
    <source>
        <dbReference type="PROSITE-ProRule" id="PRU00433"/>
    </source>
</evidence>
<sequence length="450" mass="50017">MTIAIALIVLVVATVLFHFLSPWWFTPIASNWQTVDSTVDVTFWVTGVVFVAVNLFLAYAIIRYRHRKGNKAHYEPENKKLEWWLTGITSVGIAAMLAPGLSVWANFVTVPEGADVVEVLGQQWAWTYRFPGKDGQLGASDANLISVDNPFGMDPNDPVGQDDHLVASPELHLPIDRPVKILLRAKDVNHQFAVPQFRVKMDMVPGMVTYFWLTPTRTGEFDVLCEQLCGVAHFAMRGRVVVDKQEDFETWLAAQPTFERTLMASKGDAEAGKALFTACTACHGAQGEGNRELNAPKLSGQSDWYLVRQLQSFKGGVRGAHEQDTYAKQMIPFATMLADDTAIKNVVAYIKTLPEVRPAASVVGDPVRGRELYQTCTSCHGAKAQGIWATNAPRLSNMSDWYMARQLRNFRDGIRGGHPQDFHGAQMRSMTQILADDATIADVLDYVRTL</sequence>
<dbReference type="Proteomes" id="UP000661077">
    <property type="component" value="Unassembled WGS sequence"/>
</dbReference>
<name>A0ABS1WT40_9GAMM</name>
<organism evidence="19 20">
    <name type="scientific">Steroidobacter gossypii</name>
    <dbReference type="NCBI Taxonomy" id="2805490"/>
    <lineage>
        <taxon>Bacteria</taxon>
        <taxon>Pseudomonadati</taxon>
        <taxon>Pseudomonadota</taxon>
        <taxon>Gammaproteobacteria</taxon>
        <taxon>Steroidobacterales</taxon>
        <taxon>Steroidobacteraceae</taxon>
        <taxon>Steroidobacter</taxon>
    </lineage>
</organism>
<evidence type="ECO:0000256" key="12">
    <source>
        <dbReference type="ARBA" id="ARBA00023008"/>
    </source>
</evidence>
<dbReference type="PROSITE" id="PS00078">
    <property type="entry name" value="COX2"/>
    <property type="match status" value="1"/>
</dbReference>
<dbReference type="PROSITE" id="PS51007">
    <property type="entry name" value="CYTC"/>
    <property type="match status" value="2"/>
</dbReference>
<dbReference type="Pfam" id="PF00116">
    <property type="entry name" value="COX2"/>
    <property type="match status" value="1"/>
</dbReference>
<evidence type="ECO:0000256" key="8">
    <source>
        <dbReference type="ARBA" id="ARBA00022967"/>
    </source>
</evidence>
<dbReference type="PRINTS" id="PR01166">
    <property type="entry name" value="CYCOXIDASEII"/>
</dbReference>
<comment type="subcellular location">
    <subcellularLocation>
        <location evidence="1">Membrane</location>
        <topology evidence="1">Multi-pass membrane protein</topology>
    </subcellularLocation>
</comment>
<evidence type="ECO:0000313" key="20">
    <source>
        <dbReference type="Proteomes" id="UP000661077"/>
    </source>
</evidence>
<keyword evidence="12" id="KW-0186">Copper</keyword>
<keyword evidence="4" id="KW-0813">Transport</keyword>
<dbReference type="InterPro" id="IPR001505">
    <property type="entry name" value="Copper_CuA"/>
</dbReference>
<keyword evidence="13 16" id="KW-0472">Membrane</keyword>
<dbReference type="InterPro" id="IPR009056">
    <property type="entry name" value="Cyt_c-like_dom"/>
</dbReference>
<dbReference type="Gene3D" id="2.60.40.420">
    <property type="entry name" value="Cupredoxins - blue copper proteins"/>
    <property type="match status" value="1"/>
</dbReference>
<dbReference type="PROSITE" id="PS50857">
    <property type="entry name" value="COX2_CUA"/>
    <property type="match status" value="1"/>
</dbReference>
<dbReference type="SUPFAM" id="SSF46626">
    <property type="entry name" value="Cytochrome c"/>
    <property type="match status" value="2"/>
</dbReference>
<dbReference type="PANTHER" id="PTHR22888:SF9">
    <property type="entry name" value="CYTOCHROME C OXIDASE SUBUNIT 2"/>
    <property type="match status" value="1"/>
</dbReference>
<evidence type="ECO:0000256" key="4">
    <source>
        <dbReference type="ARBA" id="ARBA00022448"/>
    </source>
</evidence>
<evidence type="ECO:0000259" key="18">
    <source>
        <dbReference type="PROSITE" id="PS51007"/>
    </source>
</evidence>
<dbReference type="InterPro" id="IPR036257">
    <property type="entry name" value="Cyt_c_oxidase_su2_TM_sf"/>
</dbReference>